<keyword evidence="3" id="KW-0067">ATP-binding</keyword>
<dbReference type="InterPro" id="IPR027417">
    <property type="entry name" value="P-loop_NTPase"/>
</dbReference>
<sequence length="264" mass="28685">MSPILTVSHIAHQFNKRPLLQDVSFVVHPGESVILTGTNGSGKSTLVRIIAGLLRPRRGTVTFAPALSWGWCPDSLSPEVITAQAWLTECGMMSGLAPAITQPQIAALADTFLLTPYLHTPIRHLSKGNRQKTALIQSLLGHPQLLLLDEPLSGIDKDARPVIIQYLQHFRDTGGALVTIAHEPGVIQQLGTTVYRLNEGTLSVETAPPRADIYIIRYAPTTAAQPLPADWPAAELTVPAGEHDNVLTTLIHRGYTIQEVRHAH</sequence>
<evidence type="ECO:0000256" key="2">
    <source>
        <dbReference type="ARBA" id="ARBA00022741"/>
    </source>
</evidence>
<keyword evidence="1" id="KW-0813">Transport</keyword>
<dbReference type="SUPFAM" id="SSF52540">
    <property type="entry name" value="P-loop containing nucleoside triphosphate hydrolases"/>
    <property type="match status" value="1"/>
</dbReference>
<dbReference type="InterPro" id="IPR051782">
    <property type="entry name" value="ABC_Transporter_VariousFunc"/>
</dbReference>
<comment type="caution">
    <text evidence="5">The sequence shown here is derived from an EMBL/GenBank/DDBJ whole genome shotgun (WGS) entry which is preliminary data.</text>
</comment>
<dbReference type="STRING" id="1423792.FD09_GL000969"/>
<proteinExistence type="predicted"/>
<dbReference type="PANTHER" id="PTHR42939:SF1">
    <property type="entry name" value="ABC TRANSPORTER ATP-BINDING PROTEIN ALBC-RELATED"/>
    <property type="match status" value="1"/>
</dbReference>
<name>A0A0R1MPX3_9LACO</name>
<evidence type="ECO:0000256" key="3">
    <source>
        <dbReference type="ARBA" id="ARBA00022840"/>
    </source>
</evidence>
<dbReference type="PATRIC" id="fig|1423792.3.peg.989"/>
<dbReference type="EMBL" id="AZEC01000015">
    <property type="protein sequence ID" value="KRL10039.1"/>
    <property type="molecule type" value="Genomic_DNA"/>
</dbReference>
<feature type="domain" description="ABC transporter" evidence="4">
    <location>
        <begin position="5"/>
        <end position="224"/>
    </location>
</feature>
<dbReference type="GO" id="GO:0005524">
    <property type="term" value="F:ATP binding"/>
    <property type="evidence" value="ECO:0007669"/>
    <property type="project" value="UniProtKB-KW"/>
</dbReference>
<evidence type="ECO:0000259" key="4">
    <source>
        <dbReference type="PROSITE" id="PS50893"/>
    </source>
</evidence>
<accession>A0A0R1MPX3</accession>
<evidence type="ECO:0000313" key="6">
    <source>
        <dbReference type="Proteomes" id="UP000051330"/>
    </source>
</evidence>
<dbReference type="Proteomes" id="UP000051330">
    <property type="component" value="Unassembled WGS sequence"/>
</dbReference>
<gene>
    <name evidence="5" type="ORF">FD09_GL000969</name>
</gene>
<dbReference type="GO" id="GO:0016887">
    <property type="term" value="F:ATP hydrolysis activity"/>
    <property type="evidence" value="ECO:0007669"/>
    <property type="project" value="InterPro"/>
</dbReference>
<evidence type="ECO:0000256" key="1">
    <source>
        <dbReference type="ARBA" id="ARBA00022448"/>
    </source>
</evidence>
<dbReference type="Gene3D" id="3.40.50.300">
    <property type="entry name" value="P-loop containing nucleotide triphosphate hydrolases"/>
    <property type="match status" value="1"/>
</dbReference>
<reference evidence="5 6" key="1">
    <citation type="journal article" date="2015" name="Genome Announc.">
        <title>Expanding the biotechnology potential of lactobacilli through comparative genomics of 213 strains and associated genera.</title>
        <authorList>
            <person name="Sun Z."/>
            <person name="Harris H.M."/>
            <person name="McCann A."/>
            <person name="Guo C."/>
            <person name="Argimon S."/>
            <person name="Zhang W."/>
            <person name="Yang X."/>
            <person name="Jeffery I.B."/>
            <person name="Cooney J.C."/>
            <person name="Kagawa T.F."/>
            <person name="Liu W."/>
            <person name="Song Y."/>
            <person name="Salvetti E."/>
            <person name="Wrobel A."/>
            <person name="Rasinkangas P."/>
            <person name="Parkhill J."/>
            <person name="Rea M.C."/>
            <person name="O'Sullivan O."/>
            <person name="Ritari J."/>
            <person name="Douillard F.P."/>
            <person name="Paul Ross R."/>
            <person name="Yang R."/>
            <person name="Briner A.E."/>
            <person name="Felis G.E."/>
            <person name="de Vos W.M."/>
            <person name="Barrangou R."/>
            <person name="Klaenhammer T.R."/>
            <person name="Caufield P.W."/>
            <person name="Cui Y."/>
            <person name="Zhang H."/>
            <person name="O'Toole P.W."/>
        </authorList>
    </citation>
    <scope>NUCLEOTIDE SEQUENCE [LARGE SCALE GENOMIC DNA]</scope>
    <source>
        <strain evidence="5 6">DSM 12744</strain>
    </source>
</reference>
<dbReference type="Pfam" id="PF00005">
    <property type="entry name" value="ABC_tran"/>
    <property type="match status" value="1"/>
</dbReference>
<organism evidence="5 6">
    <name type="scientific">Schleiferilactobacillus perolens DSM 12744</name>
    <dbReference type="NCBI Taxonomy" id="1423792"/>
    <lineage>
        <taxon>Bacteria</taxon>
        <taxon>Bacillati</taxon>
        <taxon>Bacillota</taxon>
        <taxon>Bacilli</taxon>
        <taxon>Lactobacillales</taxon>
        <taxon>Lactobacillaceae</taxon>
        <taxon>Schleiferilactobacillus</taxon>
    </lineage>
</organism>
<dbReference type="PROSITE" id="PS50893">
    <property type="entry name" value="ABC_TRANSPORTER_2"/>
    <property type="match status" value="1"/>
</dbReference>
<dbReference type="AlphaFoldDB" id="A0A0R1MPX3"/>
<dbReference type="SMART" id="SM00382">
    <property type="entry name" value="AAA"/>
    <property type="match status" value="1"/>
</dbReference>
<keyword evidence="6" id="KW-1185">Reference proteome</keyword>
<protein>
    <recommendedName>
        <fullName evidence="4">ABC transporter domain-containing protein</fullName>
    </recommendedName>
</protein>
<dbReference type="InterPro" id="IPR003439">
    <property type="entry name" value="ABC_transporter-like_ATP-bd"/>
</dbReference>
<evidence type="ECO:0000313" key="5">
    <source>
        <dbReference type="EMBL" id="KRL10039.1"/>
    </source>
</evidence>
<keyword evidence="2" id="KW-0547">Nucleotide-binding</keyword>
<dbReference type="PANTHER" id="PTHR42939">
    <property type="entry name" value="ABC TRANSPORTER ATP-BINDING PROTEIN ALBC-RELATED"/>
    <property type="match status" value="1"/>
</dbReference>
<dbReference type="InterPro" id="IPR003593">
    <property type="entry name" value="AAA+_ATPase"/>
</dbReference>
<dbReference type="RefSeq" id="WP_057822086.1">
    <property type="nucleotide sequence ID" value="NZ_AZEC01000015.1"/>
</dbReference>